<dbReference type="RefSeq" id="WP_116746690.1">
    <property type="nucleotide sequence ID" value="NZ_JBHRSF010000014.1"/>
</dbReference>
<evidence type="ECO:0000313" key="3">
    <source>
        <dbReference type="EMBL" id="RFC83970.1"/>
    </source>
</evidence>
<protein>
    <recommendedName>
        <fullName evidence="6">Lipoprotein</fullName>
    </recommendedName>
</protein>
<proteinExistence type="predicted"/>
<dbReference type="EMBL" id="JBHRSF010000014">
    <property type="protein sequence ID" value="MFC2995042.1"/>
    <property type="molecule type" value="Genomic_DNA"/>
</dbReference>
<dbReference type="Proteomes" id="UP000240957">
    <property type="component" value="Unassembled WGS sequence"/>
</dbReference>
<dbReference type="EMBL" id="PYIX02000010">
    <property type="protein sequence ID" value="RFC83970.1"/>
    <property type="molecule type" value="Genomic_DNA"/>
</dbReference>
<dbReference type="OrthoDB" id="6687329at2"/>
<sequence>MNIIKLNLMLFSPLLLTACATNALFGNSETEITTKTKIALQDQIIAIGHTSQPIQGYENALVLAGQTYSFFVQPNIDSNNSADLFQKIFSQIDLKSLYLAPALDNDAMTQINTHQHNSILLKVDEKLKNNRSVPYITSLYFIKKTQLLTAKETSTLKDLGFKCQTELTDYPKQTFCIRTIHTQITLASKVQNLNQLQYKLKQPIDIQYQVTTTSRNYSRQAFKIFTPLTVAFDIVTSPIQGGIFILASMLGAPGSL</sequence>
<reference evidence="3 4" key="2">
    <citation type="submission" date="2018-08" db="EMBL/GenBank/DDBJ databases">
        <title>The draft genome of Acinetobacter sichuanensis strain WCHAc060041.</title>
        <authorList>
            <person name="Qin J."/>
            <person name="Feng Y."/>
            <person name="Zong Z."/>
        </authorList>
    </citation>
    <scope>NUCLEOTIDE SEQUENCE [LARGE SCALE GENOMIC DNA]</scope>
    <source>
        <strain evidence="3 4">WCHAc060041</strain>
    </source>
</reference>
<gene>
    <name evidence="2" type="ORF">ACFODO_07105</name>
    <name evidence="3" type="ORF">C9E89_008225</name>
</gene>
<comment type="caution">
    <text evidence="3">The sequence shown here is derived from an EMBL/GenBank/DDBJ whole genome shotgun (WGS) entry which is preliminary data.</text>
</comment>
<feature type="chain" id="PRO_5016745035" description="Lipoprotein" evidence="1">
    <location>
        <begin position="24"/>
        <end position="256"/>
    </location>
</feature>
<evidence type="ECO:0000313" key="2">
    <source>
        <dbReference type="EMBL" id="MFC2995042.1"/>
    </source>
</evidence>
<dbReference type="Proteomes" id="UP001595455">
    <property type="component" value="Unassembled WGS sequence"/>
</dbReference>
<name>A0A371YR67_9GAMM</name>
<dbReference type="PROSITE" id="PS51257">
    <property type="entry name" value="PROKAR_LIPOPROTEIN"/>
    <property type="match status" value="1"/>
</dbReference>
<evidence type="ECO:0000313" key="5">
    <source>
        <dbReference type="Proteomes" id="UP001595455"/>
    </source>
</evidence>
<accession>A0A371YR67</accession>
<keyword evidence="5" id="KW-1185">Reference proteome</keyword>
<evidence type="ECO:0008006" key="6">
    <source>
        <dbReference type="Google" id="ProtNLM"/>
    </source>
</evidence>
<dbReference type="AlphaFoldDB" id="A0A371YR67"/>
<keyword evidence="1" id="KW-0732">Signal</keyword>
<reference evidence="2" key="4">
    <citation type="submission" date="2024-09" db="EMBL/GenBank/DDBJ databases">
        <authorList>
            <person name="Sun Q."/>
            <person name="Mori K."/>
        </authorList>
    </citation>
    <scope>NUCLEOTIDE SEQUENCE</scope>
    <source>
        <strain evidence="2">KCTC 62575</strain>
    </source>
</reference>
<evidence type="ECO:0000313" key="4">
    <source>
        <dbReference type="Proteomes" id="UP000240957"/>
    </source>
</evidence>
<feature type="signal peptide" evidence="1">
    <location>
        <begin position="1"/>
        <end position="23"/>
    </location>
</feature>
<reference evidence="2" key="1">
    <citation type="journal article" date="2014" name="Int. J. Syst. Evol. Microbiol.">
        <title>Complete genome of a new Firmicutes species belonging to the dominant human colonic microbiota ('Ruminococcus bicirculans') reveals two chromosomes and a selective capacity to utilize plant glucans.</title>
        <authorList>
            <consortium name="NISC Comparative Sequencing Program"/>
            <person name="Wegmann U."/>
            <person name="Louis P."/>
            <person name="Goesmann A."/>
            <person name="Henrissat B."/>
            <person name="Duncan S.H."/>
            <person name="Flint H.J."/>
        </authorList>
    </citation>
    <scope>NUCLEOTIDE SEQUENCE</scope>
    <source>
        <strain evidence="2">KCTC 62575</strain>
    </source>
</reference>
<organism evidence="3 4">
    <name type="scientific">Acinetobacter sichuanensis</name>
    <dbReference type="NCBI Taxonomy" id="2136183"/>
    <lineage>
        <taxon>Bacteria</taxon>
        <taxon>Pseudomonadati</taxon>
        <taxon>Pseudomonadota</taxon>
        <taxon>Gammaproteobacteria</taxon>
        <taxon>Moraxellales</taxon>
        <taxon>Moraxellaceae</taxon>
        <taxon>Acinetobacter</taxon>
    </lineage>
</organism>
<evidence type="ECO:0000256" key="1">
    <source>
        <dbReference type="SAM" id="SignalP"/>
    </source>
</evidence>
<reference evidence="5" key="3">
    <citation type="journal article" date="2019" name="Int. J. Syst. Evol. Microbiol.">
        <title>The Global Catalogue of Microorganisms (GCM) 10K type strain sequencing project: providing services to taxonomists for standard genome sequencing and annotation.</title>
        <authorList>
            <consortium name="The Broad Institute Genomics Platform"/>
            <consortium name="The Broad Institute Genome Sequencing Center for Infectious Disease"/>
            <person name="Wu L."/>
            <person name="Ma J."/>
        </authorList>
    </citation>
    <scope>NUCLEOTIDE SEQUENCE [LARGE SCALE GENOMIC DNA]</scope>
    <source>
        <strain evidence="5">KCTC 62575</strain>
    </source>
</reference>